<feature type="transmembrane region" description="Helical" evidence="2">
    <location>
        <begin position="46"/>
        <end position="68"/>
    </location>
</feature>
<accession>A0A5B7KME8</accession>
<evidence type="ECO:0000313" key="4">
    <source>
        <dbReference type="Proteomes" id="UP000324222"/>
    </source>
</evidence>
<keyword evidence="2" id="KW-0472">Membrane</keyword>
<keyword evidence="4" id="KW-1185">Reference proteome</keyword>
<gene>
    <name evidence="3" type="ORF">E2C01_102364</name>
</gene>
<reference evidence="3 4" key="1">
    <citation type="submission" date="2019-05" db="EMBL/GenBank/DDBJ databases">
        <title>Another draft genome of Portunus trituberculatus and its Hox gene families provides insights of decapod evolution.</title>
        <authorList>
            <person name="Jeong J.-H."/>
            <person name="Song I."/>
            <person name="Kim S."/>
            <person name="Choi T."/>
            <person name="Kim D."/>
            <person name="Ryu S."/>
            <person name="Kim W."/>
        </authorList>
    </citation>
    <scope>NUCLEOTIDE SEQUENCE [LARGE SCALE GENOMIC DNA]</scope>
    <source>
        <tissue evidence="3">Muscle</tissue>
    </source>
</reference>
<dbReference type="EMBL" id="VSRR010151832">
    <property type="protein sequence ID" value="MPD06548.1"/>
    <property type="molecule type" value="Genomic_DNA"/>
</dbReference>
<organism evidence="3 4">
    <name type="scientific">Portunus trituberculatus</name>
    <name type="common">Swimming crab</name>
    <name type="synonym">Neptunus trituberculatus</name>
    <dbReference type="NCBI Taxonomy" id="210409"/>
    <lineage>
        <taxon>Eukaryota</taxon>
        <taxon>Metazoa</taxon>
        <taxon>Ecdysozoa</taxon>
        <taxon>Arthropoda</taxon>
        <taxon>Crustacea</taxon>
        <taxon>Multicrustacea</taxon>
        <taxon>Malacostraca</taxon>
        <taxon>Eumalacostraca</taxon>
        <taxon>Eucarida</taxon>
        <taxon>Decapoda</taxon>
        <taxon>Pleocyemata</taxon>
        <taxon>Brachyura</taxon>
        <taxon>Eubrachyura</taxon>
        <taxon>Portunoidea</taxon>
        <taxon>Portunidae</taxon>
        <taxon>Portuninae</taxon>
        <taxon>Portunus</taxon>
    </lineage>
</organism>
<evidence type="ECO:0000313" key="3">
    <source>
        <dbReference type="EMBL" id="MPD06548.1"/>
    </source>
</evidence>
<keyword evidence="2" id="KW-1133">Transmembrane helix</keyword>
<protein>
    <submittedName>
        <fullName evidence="3">Uncharacterized protein</fullName>
    </submittedName>
</protein>
<feature type="region of interest" description="Disordered" evidence="1">
    <location>
        <begin position="1"/>
        <end position="30"/>
    </location>
</feature>
<name>A0A5B7KME8_PORTR</name>
<evidence type="ECO:0000256" key="2">
    <source>
        <dbReference type="SAM" id="Phobius"/>
    </source>
</evidence>
<comment type="caution">
    <text evidence="3">The sequence shown here is derived from an EMBL/GenBank/DDBJ whole genome shotgun (WGS) entry which is preliminary data.</text>
</comment>
<keyword evidence="2" id="KW-0812">Transmembrane</keyword>
<sequence length="108" mass="11488">MWEDDGCSISSNGSEDNGSGNGGDGDGSLPCYISDDGNGSNAGSGIVLVVVVVLVKLRTHIAIILNWFKYFARLRTAGAQYEVRGEGEHRCDEQDALRYSSPSKCSSP</sequence>
<dbReference type="Proteomes" id="UP000324222">
    <property type="component" value="Unassembled WGS sequence"/>
</dbReference>
<dbReference type="AlphaFoldDB" id="A0A5B7KME8"/>
<evidence type="ECO:0000256" key="1">
    <source>
        <dbReference type="SAM" id="MobiDB-lite"/>
    </source>
</evidence>
<proteinExistence type="predicted"/>